<feature type="compositionally biased region" description="Polar residues" evidence="1">
    <location>
        <begin position="1021"/>
        <end position="1032"/>
    </location>
</feature>
<dbReference type="Proteomes" id="UP000027265">
    <property type="component" value="Unassembled WGS sequence"/>
</dbReference>
<feature type="compositionally biased region" description="Polar residues" evidence="1">
    <location>
        <begin position="769"/>
        <end position="781"/>
    </location>
</feature>
<protein>
    <submittedName>
        <fullName evidence="2">Uncharacterized protein</fullName>
    </submittedName>
</protein>
<dbReference type="HOGENOM" id="CLU_261535_0_0_1"/>
<feature type="compositionally biased region" description="Basic and acidic residues" evidence="1">
    <location>
        <begin position="514"/>
        <end position="545"/>
    </location>
</feature>
<evidence type="ECO:0000313" key="2">
    <source>
        <dbReference type="EMBL" id="KDQ60831.1"/>
    </source>
</evidence>
<dbReference type="InParanoid" id="A0A067QE13"/>
<feature type="region of interest" description="Disordered" evidence="1">
    <location>
        <begin position="339"/>
        <end position="470"/>
    </location>
</feature>
<feature type="compositionally biased region" description="Acidic residues" evidence="1">
    <location>
        <begin position="1062"/>
        <end position="1073"/>
    </location>
</feature>
<feature type="compositionally biased region" description="Acidic residues" evidence="1">
    <location>
        <begin position="1358"/>
        <end position="1369"/>
    </location>
</feature>
<organism evidence="2 3">
    <name type="scientific">Jaapia argillacea MUCL 33604</name>
    <dbReference type="NCBI Taxonomy" id="933084"/>
    <lineage>
        <taxon>Eukaryota</taxon>
        <taxon>Fungi</taxon>
        <taxon>Dikarya</taxon>
        <taxon>Basidiomycota</taxon>
        <taxon>Agaricomycotina</taxon>
        <taxon>Agaricomycetes</taxon>
        <taxon>Agaricomycetidae</taxon>
        <taxon>Jaapiales</taxon>
        <taxon>Jaapiaceae</taxon>
        <taxon>Jaapia</taxon>
    </lineage>
</organism>
<feature type="compositionally biased region" description="Basic and acidic residues" evidence="1">
    <location>
        <begin position="999"/>
        <end position="1008"/>
    </location>
</feature>
<feature type="region of interest" description="Disordered" evidence="1">
    <location>
        <begin position="222"/>
        <end position="292"/>
    </location>
</feature>
<dbReference type="EMBL" id="KL197713">
    <property type="protein sequence ID" value="KDQ60831.1"/>
    <property type="molecule type" value="Genomic_DNA"/>
</dbReference>
<sequence length="1382" mass="147340">MDNPVQPHPPSDTPAEPAYSDSESDEASARVWFGPIQSPEKKFTANIPNHRTPMKTPIRRSSRRASTKPRRNAGPFGTGAEDRLRSSADNEMESEDDPTEEGSSRDQRAGTPDGVFFPPDEPPSVLAGKIMRASSNPSPPPISRAGLEDPGPSHRQHALLVDISGPLDFDANALPIDATAPALNNLAHMPSAFPLNTEFVLEGTRIEGIPPPFGGSTEDLISFDSFDNTANPPLPEPGLPQLSTPHPPPSQPTIDELLSHSPIPPLPISIDTTAGPSAQAVSPSPPAQSVDSEIMVESSLRVDSVEQAPAVQIESSTTDEAGGQTVTFSEVIVEVPPPLEVSGAEPLPEPTNIQADHVNIQETTPQSAPLSIPADTTPEPTTTSTELPPVAMAHTPALPPTVSQNPATPPPIPTITATPVRRSARLSASPNKLLPKSNANPSPSRQSRRKLNTGEEQGKKREEARMGVVIEMGKGKEKEVEIGVEIGEGDMIVELTEEMKAAEKERRRVAKEKRRAEREKGKERLEKEQDQVAKDKESESKGKEKGKTRRRHMRELGSLSPTSADVLTKLIGGNDGPSSSTLPLPSLTDLLGKGKGKERASSELTPNSDSLSSPPQLEPEPQVSPQPVPIKFTVQRPTISQVFASTTAGPSSPIKFGSSLEDPSRTPARRIPISQAIAQGNVSPERAAAALNQNPQSRQGGAGLGGVGMGLLGSPVFKKVALDDPNRSPARRVPIDEAKLGGMKVVGSPAKSVPIRGGSSSRKVKGLNLPSTNSKHSTASTIWKPPPEAMPFLPGTKPSARSTQKSTLPFPITPVAPESPAESRVLPSVPSNSPGKSSLRQPSAGAGSRIPRIGSKPYARPGGGKVGGDLGTPAAGPSKTAKAEPASSAARPARVARTAGGGSIDSLVSSSSTDSVSKPVPSSSTSSSLKRKREANQISVPTSPAAPRRVAFGGSVPKASSIPTPTKRSAQLPNTIPVRKVADGPLHRRTPEIAQESVGKGKEPERLEAVVIELEDDQILSPVSPQATQPPTVSEVVEQPKSPSPVGASAAARGVPHKSPDEENNDPVADSDDTTGKVRRTSRQRKPTSYAEDVFGTVVTTVRPLQPRRRQPVSRSEEKGFTGLSAVALRALTSTNTTKNQHCHVKLETEVIRKPGPRPDSPTTKVRTILQKQQDEKGKDREARAQRRARRSEGSVGDTDGYSEVDDLSMMDEGSSELESLALPGRHLKGPGDEEEYETPERPDRPSKRGRFDEAEESRGEKSVKWDRALQKTVYLDDPPPEPKDCSSVVIPKPCLAPSAKVVSSFLMPCASLILRSLVTRQTLRLDHLGNVLNADSPLVELIPECVVVQKFVYEDDPAPEEEVAEEEEYRPLKSRRLRSKT</sequence>
<feature type="compositionally biased region" description="Basic residues" evidence="1">
    <location>
        <begin position="57"/>
        <end position="71"/>
    </location>
</feature>
<feature type="region of interest" description="Disordered" evidence="1">
    <location>
        <begin position="644"/>
        <end position="666"/>
    </location>
</feature>
<evidence type="ECO:0000313" key="3">
    <source>
        <dbReference type="Proteomes" id="UP000027265"/>
    </source>
</evidence>
<feature type="region of interest" description="Disordered" evidence="1">
    <location>
        <begin position="1358"/>
        <end position="1382"/>
    </location>
</feature>
<feature type="region of interest" description="Disordered" evidence="1">
    <location>
        <begin position="499"/>
        <end position="631"/>
    </location>
</feature>
<accession>A0A067QE13</accession>
<feature type="compositionally biased region" description="Low complexity" evidence="1">
    <location>
        <begin position="376"/>
        <end position="389"/>
    </location>
</feature>
<feature type="compositionally biased region" description="Basic and acidic residues" evidence="1">
    <location>
        <begin position="452"/>
        <end position="465"/>
    </location>
</feature>
<feature type="compositionally biased region" description="Basic and acidic residues" evidence="1">
    <location>
        <begin position="980"/>
        <end position="991"/>
    </location>
</feature>
<proteinExistence type="predicted"/>
<feature type="compositionally biased region" description="Basic and acidic residues" evidence="1">
    <location>
        <begin position="1173"/>
        <end position="1185"/>
    </location>
</feature>
<feature type="region of interest" description="Disordered" evidence="1">
    <location>
        <begin position="1221"/>
        <end position="1264"/>
    </location>
</feature>
<feature type="compositionally biased region" description="Gly residues" evidence="1">
    <location>
        <begin position="861"/>
        <end position="870"/>
    </location>
</feature>
<feature type="compositionally biased region" description="Pro residues" evidence="1">
    <location>
        <begin position="1"/>
        <end position="12"/>
    </location>
</feature>
<feature type="compositionally biased region" description="Low complexity" evidence="1">
    <location>
        <begin position="268"/>
        <end position="290"/>
    </location>
</feature>
<gene>
    <name evidence="2" type="ORF">JAAARDRAFT_31818</name>
</gene>
<evidence type="ECO:0000256" key="1">
    <source>
        <dbReference type="SAM" id="MobiDB-lite"/>
    </source>
</evidence>
<dbReference type="STRING" id="933084.A0A067QE13"/>
<feature type="compositionally biased region" description="Low complexity" evidence="1">
    <location>
        <begin position="905"/>
        <end position="928"/>
    </location>
</feature>
<feature type="compositionally biased region" description="Basic and acidic residues" evidence="1">
    <location>
        <begin position="1239"/>
        <end position="1264"/>
    </location>
</feature>
<feature type="compositionally biased region" description="Basic residues" evidence="1">
    <location>
        <begin position="1373"/>
        <end position="1382"/>
    </location>
</feature>
<feature type="compositionally biased region" description="Polar residues" evidence="1">
    <location>
        <begin position="961"/>
        <end position="974"/>
    </location>
</feature>
<feature type="region of interest" description="Disordered" evidence="1">
    <location>
        <begin position="1135"/>
        <end position="1207"/>
    </location>
</feature>
<feature type="compositionally biased region" description="Polar residues" evidence="1">
    <location>
        <begin position="829"/>
        <end position="841"/>
    </location>
</feature>
<feature type="compositionally biased region" description="Polar residues" evidence="1">
    <location>
        <begin position="360"/>
        <end position="369"/>
    </location>
</feature>
<keyword evidence="3" id="KW-1185">Reference proteome</keyword>
<feature type="compositionally biased region" description="Polar residues" evidence="1">
    <location>
        <begin position="1161"/>
        <end position="1172"/>
    </location>
</feature>
<feature type="compositionally biased region" description="Basic residues" evidence="1">
    <location>
        <begin position="1077"/>
        <end position="1086"/>
    </location>
</feature>
<feature type="region of interest" description="Disordered" evidence="1">
    <location>
        <begin position="1"/>
        <end position="154"/>
    </location>
</feature>
<feature type="compositionally biased region" description="Acidic residues" evidence="1">
    <location>
        <begin position="90"/>
        <end position="100"/>
    </location>
</feature>
<dbReference type="OrthoDB" id="2148418at2759"/>
<feature type="compositionally biased region" description="Low complexity" evidence="1">
    <location>
        <begin position="576"/>
        <end position="591"/>
    </location>
</feature>
<name>A0A067QE13_9AGAM</name>
<feature type="region of interest" description="Disordered" evidence="1">
    <location>
        <begin position="747"/>
        <end position="1121"/>
    </location>
</feature>
<feature type="compositionally biased region" description="Low complexity" evidence="1">
    <location>
        <begin position="877"/>
        <end position="898"/>
    </location>
</feature>
<reference evidence="3" key="1">
    <citation type="journal article" date="2014" name="Proc. Natl. Acad. Sci. U.S.A.">
        <title>Extensive sampling of basidiomycete genomes demonstrates inadequacy of the white-rot/brown-rot paradigm for wood decay fungi.</title>
        <authorList>
            <person name="Riley R."/>
            <person name="Salamov A.A."/>
            <person name="Brown D.W."/>
            <person name="Nagy L.G."/>
            <person name="Floudas D."/>
            <person name="Held B.W."/>
            <person name="Levasseur A."/>
            <person name="Lombard V."/>
            <person name="Morin E."/>
            <person name="Otillar R."/>
            <person name="Lindquist E.A."/>
            <person name="Sun H."/>
            <person name="LaButti K.M."/>
            <person name="Schmutz J."/>
            <person name="Jabbour D."/>
            <person name="Luo H."/>
            <person name="Baker S.E."/>
            <person name="Pisabarro A.G."/>
            <person name="Walton J.D."/>
            <person name="Blanchette R.A."/>
            <person name="Henrissat B."/>
            <person name="Martin F."/>
            <person name="Cullen D."/>
            <person name="Hibbett D.S."/>
            <person name="Grigoriev I.V."/>
        </authorList>
    </citation>
    <scope>NUCLEOTIDE SEQUENCE [LARGE SCALE GENOMIC DNA]</scope>
    <source>
        <strain evidence="3">MUCL 33604</strain>
    </source>
</reference>
<feature type="compositionally biased region" description="Pro residues" evidence="1">
    <location>
        <begin position="616"/>
        <end position="628"/>
    </location>
</feature>